<evidence type="ECO:0000313" key="1">
    <source>
        <dbReference type="EMBL" id="THV25632.1"/>
    </source>
</evidence>
<sequence length="346" mass="38513">MRQNTVLDGKSLITPQAISAHFLASDTRTKLQNGEQARAELALVLQIALQQFDSEVDPAKIIHRAAGALHGIRKLYAAEIWQQLIPIAQKHPVAQYFLQDPFTRWSFDKPRGYSGDAQLLDFIYGHPSVSAHVDGASALGKALYAYTREASSSVAVRERRDILADFVDECANRCEGSAEVLTIAAGHLREARISKAFELGKIKRWLALDQDPISIGSIHQEYAGTVVDPVDGSVLSLLKNEHALGKFDCVYAAGLYDYLNDKVAIKLTEKCLDMLKPGGSFLFANFATEIQVDGYMETFMNWALLLRSEEDMWRIVRGATEGMNVDCSLRYGENRNIVYAVIRKLD</sequence>
<organism evidence="1 2">
    <name type="scientific">Peteryoungia ipomoeae</name>
    <dbReference type="NCBI Taxonomy" id="1210932"/>
    <lineage>
        <taxon>Bacteria</taxon>
        <taxon>Pseudomonadati</taxon>
        <taxon>Pseudomonadota</taxon>
        <taxon>Alphaproteobacteria</taxon>
        <taxon>Hyphomicrobiales</taxon>
        <taxon>Rhizobiaceae</taxon>
        <taxon>Peteryoungia</taxon>
    </lineage>
</organism>
<dbReference type="GO" id="GO:0032259">
    <property type="term" value="P:methylation"/>
    <property type="evidence" value="ECO:0007669"/>
    <property type="project" value="UniProtKB-KW"/>
</dbReference>
<proteinExistence type="predicted"/>
<keyword evidence="1" id="KW-0489">Methyltransferase</keyword>
<evidence type="ECO:0000313" key="2">
    <source>
        <dbReference type="Proteomes" id="UP000308828"/>
    </source>
</evidence>
<dbReference type="Proteomes" id="UP000308828">
    <property type="component" value="Unassembled WGS sequence"/>
</dbReference>
<gene>
    <name evidence="1" type="ORF">FAA97_05460</name>
</gene>
<dbReference type="Gene3D" id="3.40.50.150">
    <property type="entry name" value="Vaccinia Virus protein VP39"/>
    <property type="match status" value="1"/>
</dbReference>
<keyword evidence="2" id="KW-1185">Reference proteome</keyword>
<reference evidence="1 2" key="1">
    <citation type="submission" date="2019-04" db="EMBL/GenBank/DDBJ databases">
        <title>Genome sequence of strain shin9-1.</title>
        <authorList>
            <person name="Gao J."/>
            <person name="Sun J."/>
        </authorList>
    </citation>
    <scope>NUCLEOTIDE SEQUENCE [LARGE SCALE GENOMIC DNA]</scope>
    <source>
        <strain evidence="2">shin9-1</strain>
    </source>
</reference>
<name>A0A4S8P9A6_9HYPH</name>
<dbReference type="OrthoDB" id="428497at2"/>
<dbReference type="AlphaFoldDB" id="A0A4S8P9A6"/>
<dbReference type="SUPFAM" id="SSF53335">
    <property type="entry name" value="S-adenosyl-L-methionine-dependent methyltransferases"/>
    <property type="match status" value="1"/>
</dbReference>
<dbReference type="InterPro" id="IPR029063">
    <property type="entry name" value="SAM-dependent_MTases_sf"/>
</dbReference>
<keyword evidence="1" id="KW-0808">Transferase</keyword>
<dbReference type="EMBL" id="STGV01000001">
    <property type="protein sequence ID" value="THV25632.1"/>
    <property type="molecule type" value="Genomic_DNA"/>
</dbReference>
<protein>
    <submittedName>
        <fullName evidence="1">Class I SAM-dependent methyltransferase</fullName>
    </submittedName>
</protein>
<dbReference type="RefSeq" id="WP_136597468.1">
    <property type="nucleotide sequence ID" value="NZ_STGV01000001.1"/>
</dbReference>
<accession>A0A4S8P9A6</accession>
<dbReference type="GO" id="GO:0008168">
    <property type="term" value="F:methyltransferase activity"/>
    <property type="evidence" value="ECO:0007669"/>
    <property type="project" value="UniProtKB-KW"/>
</dbReference>
<comment type="caution">
    <text evidence="1">The sequence shown here is derived from an EMBL/GenBank/DDBJ whole genome shotgun (WGS) entry which is preliminary data.</text>
</comment>